<evidence type="ECO:0000313" key="3">
    <source>
        <dbReference type="EMBL" id="KAG5176590.1"/>
    </source>
</evidence>
<sequence>MPRLLQGAMRSCINVSPRLSDTGSGGSGVLARAQELGSLLVRVVTWNLQARATAGAAALREELLPPLQHHIYVVGTEECENSIAKSVIIQSKKNWDALLKETLGPQYAVLGHALQASHNANPNPNPPSPLPPPAPPPLQSKKNWEALLKETLGPQYVMLCGHALQASHNVVFVHQAILPLISRVRSFAVATGLGTKTTKLGNKGGIGIAVEASIGSRVGQTKVLFVNAHFAAHQNHVEERIEHFHQIQQELLAAFGPACDDQPPPDCGPLRPLDSFDHVIWSGDLNFRINAPRPVCDLLLQKRMHEVLMANEQLSIARAEGKVFEGYQEGPLGFMPTYKYDKGCDVFDTSPKQLYEYDAVTDLRSSDHRPVFATFRLPFTTPPLSPLPDACGPPISLNQTTSEVCCVQ</sequence>
<keyword evidence="3" id="KW-0269">Exonuclease</keyword>
<dbReference type="GO" id="GO:0046856">
    <property type="term" value="P:phosphatidylinositol dephosphorylation"/>
    <property type="evidence" value="ECO:0007669"/>
    <property type="project" value="InterPro"/>
</dbReference>
<dbReference type="InterPro" id="IPR000300">
    <property type="entry name" value="IPPc"/>
</dbReference>
<organism evidence="3 4">
    <name type="scientific">Tribonema minus</name>
    <dbReference type="NCBI Taxonomy" id="303371"/>
    <lineage>
        <taxon>Eukaryota</taxon>
        <taxon>Sar</taxon>
        <taxon>Stramenopiles</taxon>
        <taxon>Ochrophyta</taxon>
        <taxon>PX clade</taxon>
        <taxon>Xanthophyceae</taxon>
        <taxon>Tribonematales</taxon>
        <taxon>Tribonemataceae</taxon>
        <taxon>Tribonema</taxon>
    </lineage>
</organism>
<dbReference type="InterPro" id="IPR036691">
    <property type="entry name" value="Endo/exonu/phosph_ase_sf"/>
</dbReference>
<dbReference type="AlphaFoldDB" id="A0A836C851"/>
<name>A0A836C851_9STRA</name>
<dbReference type="EMBL" id="JAFCMP010000536">
    <property type="protein sequence ID" value="KAG5176590.1"/>
    <property type="molecule type" value="Genomic_DNA"/>
</dbReference>
<comment type="caution">
    <text evidence="3">The sequence shown here is derived from an EMBL/GenBank/DDBJ whole genome shotgun (WGS) entry which is preliminary data.</text>
</comment>
<dbReference type="GO" id="GO:0004519">
    <property type="term" value="F:endonuclease activity"/>
    <property type="evidence" value="ECO:0007669"/>
    <property type="project" value="UniProtKB-KW"/>
</dbReference>
<feature type="region of interest" description="Disordered" evidence="1">
    <location>
        <begin position="116"/>
        <end position="140"/>
    </location>
</feature>
<accession>A0A836C851</accession>
<reference evidence="3" key="1">
    <citation type="submission" date="2021-02" db="EMBL/GenBank/DDBJ databases">
        <title>First Annotated Genome of the Yellow-green Alga Tribonema minus.</title>
        <authorList>
            <person name="Mahan K.M."/>
        </authorList>
    </citation>
    <scope>NUCLEOTIDE SEQUENCE</scope>
    <source>
        <strain evidence="3">UTEX B ZZ1240</strain>
    </source>
</reference>
<evidence type="ECO:0000256" key="1">
    <source>
        <dbReference type="SAM" id="MobiDB-lite"/>
    </source>
</evidence>
<dbReference type="GO" id="GO:0004527">
    <property type="term" value="F:exonuclease activity"/>
    <property type="evidence" value="ECO:0007669"/>
    <property type="project" value="UniProtKB-KW"/>
</dbReference>
<keyword evidence="4" id="KW-1185">Reference proteome</keyword>
<dbReference type="Proteomes" id="UP000664859">
    <property type="component" value="Unassembled WGS sequence"/>
</dbReference>
<keyword evidence="3" id="KW-0255">Endonuclease</keyword>
<gene>
    <name evidence="3" type="ORF">JKP88DRAFT_242381</name>
</gene>
<dbReference type="GO" id="GO:0004439">
    <property type="term" value="F:phosphatidylinositol-4,5-bisphosphate 5-phosphatase activity"/>
    <property type="evidence" value="ECO:0007669"/>
    <property type="project" value="TreeGrafter"/>
</dbReference>
<keyword evidence="3" id="KW-0378">Hydrolase</keyword>
<dbReference type="SUPFAM" id="SSF56219">
    <property type="entry name" value="DNase I-like"/>
    <property type="match status" value="1"/>
</dbReference>
<dbReference type="InterPro" id="IPR046985">
    <property type="entry name" value="IP5"/>
</dbReference>
<feature type="compositionally biased region" description="Pro residues" evidence="1">
    <location>
        <begin position="123"/>
        <end position="138"/>
    </location>
</feature>
<proteinExistence type="predicted"/>
<dbReference type="SMART" id="SM00128">
    <property type="entry name" value="IPPc"/>
    <property type="match status" value="1"/>
</dbReference>
<evidence type="ECO:0000259" key="2">
    <source>
        <dbReference type="SMART" id="SM00128"/>
    </source>
</evidence>
<dbReference type="Pfam" id="PF22669">
    <property type="entry name" value="Exo_endo_phos2"/>
    <property type="match status" value="1"/>
</dbReference>
<evidence type="ECO:0000313" key="4">
    <source>
        <dbReference type="Proteomes" id="UP000664859"/>
    </source>
</evidence>
<protein>
    <submittedName>
        <fullName evidence="3">Endonuclease/exonuclease/phosphatase</fullName>
    </submittedName>
</protein>
<dbReference type="Gene3D" id="3.60.10.10">
    <property type="entry name" value="Endonuclease/exonuclease/phosphatase"/>
    <property type="match status" value="2"/>
</dbReference>
<feature type="domain" description="Inositol polyphosphate-related phosphatase" evidence="2">
    <location>
        <begin position="37"/>
        <end position="383"/>
    </location>
</feature>
<dbReference type="PANTHER" id="PTHR11200:SF275">
    <property type="entry name" value="LD06095P"/>
    <property type="match status" value="1"/>
</dbReference>
<dbReference type="OrthoDB" id="2248459at2759"/>
<keyword evidence="3" id="KW-0540">Nuclease</keyword>
<dbReference type="PANTHER" id="PTHR11200">
    <property type="entry name" value="INOSITOL 5-PHOSPHATASE"/>
    <property type="match status" value="1"/>
</dbReference>